<evidence type="ECO:0000259" key="5">
    <source>
        <dbReference type="Pfam" id="PF01965"/>
    </source>
</evidence>
<dbReference type="CDD" id="cd03141">
    <property type="entry name" value="GATase1_Hsp31_like"/>
    <property type="match status" value="1"/>
</dbReference>
<keyword evidence="2" id="KW-0456">Lyase</keyword>
<evidence type="ECO:0000313" key="6">
    <source>
        <dbReference type="EMBL" id="MFC0679345.1"/>
    </source>
</evidence>
<comment type="caution">
    <text evidence="6">The sequence shown here is derived from an EMBL/GenBank/DDBJ whole genome shotgun (WGS) entry which is preliminary data.</text>
</comment>
<keyword evidence="7" id="KW-1185">Reference proteome</keyword>
<dbReference type="InterPro" id="IPR050325">
    <property type="entry name" value="Prot/Nucl_acid_deglycase"/>
</dbReference>
<dbReference type="SUPFAM" id="SSF52317">
    <property type="entry name" value="Class I glutamine amidotransferase-like"/>
    <property type="match status" value="1"/>
</dbReference>
<keyword evidence="1" id="KW-0346">Stress response</keyword>
<protein>
    <submittedName>
        <fullName evidence="6">DJ-1/PfpI family protein</fullName>
    </submittedName>
</protein>
<dbReference type="Gene3D" id="3.40.50.880">
    <property type="match status" value="1"/>
</dbReference>
<evidence type="ECO:0000256" key="1">
    <source>
        <dbReference type="ARBA" id="ARBA00023016"/>
    </source>
</evidence>
<dbReference type="InterPro" id="IPR002818">
    <property type="entry name" value="DJ-1/PfpI"/>
</dbReference>
<evidence type="ECO:0000256" key="3">
    <source>
        <dbReference type="ARBA" id="ARBA00038493"/>
    </source>
</evidence>
<reference evidence="6 7" key="1">
    <citation type="submission" date="2024-09" db="EMBL/GenBank/DDBJ databases">
        <authorList>
            <person name="Sun Q."/>
            <person name="Mori K."/>
        </authorList>
    </citation>
    <scope>NUCLEOTIDE SEQUENCE [LARGE SCALE GENOMIC DNA]</scope>
    <source>
        <strain evidence="6 7">KCTC 23076</strain>
    </source>
</reference>
<feature type="chain" id="PRO_5045848347" evidence="4">
    <location>
        <begin position="24"/>
        <end position="378"/>
    </location>
</feature>
<sequence length="378" mass="41019">MPTTFLNIAGAVGLLLAAQNAVAAAPAASPAQPKILVVVSSESRDEGKTRAGFEMSEFSQAWAIFRDNGYAVDVASPAGGRVEADRYNPKEPFNARVLADPDAVGKLAATLPTAKVRPGDYSAIYIVGGKGAMFDLPVDPALKSITASVYERGGVVSAVCHGPAAFVDVRLSNGDLLVKGKRLTGLTNEEETVLGKKWIKEFRFLLEDAMRERGARWEEAPLMMPKLVVDGRLVTGQNLFSTPAVAEAVVHALGREPVARQPWRDEASMRLVQTLLDGKHDEAHAALAEEPERYHVKLIGMLGYYQLKAVQTDAEVRNALAIMELARPYMTDPQLGVGIAEARWRLGERDEARRLIAGVLQAHPELAEAKMLQTRMDD</sequence>
<dbReference type="PANTHER" id="PTHR48094:SF11">
    <property type="entry name" value="GLUTATHIONE-INDEPENDENT GLYOXALASE HSP31-RELATED"/>
    <property type="match status" value="1"/>
</dbReference>
<dbReference type="Pfam" id="PF01965">
    <property type="entry name" value="DJ-1_PfpI"/>
    <property type="match status" value="1"/>
</dbReference>
<dbReference type="RefSeq" id="WP_386670006.1">
    <property type="nucleotide sequence ID" value="NZ_JBHLTG010000003.1"/>
</dbReference>
<comment type="similarity">
    <text evidence="3">Belongs to the peptidase C56 family. HSP31-like subfamily.</text>
</comment>
<gene>
    <name evidence="6" type="ORF">ACFFGH_16035</name>
</gene>
<dbReference type="PANTHER" id="PTHR48094">
    <property type="entry name" value="PROTEIN/NUCLEIC ACID DEGLYCASE DJ-1-RELATED"/>
    <property type="match status" value="1"/>
</dbReference>
<dbReference type="EMBL" id="JBHLTG010000003">
    <property type="protein sequence ID" value="MFC0679345.1"/>
    <property type="molecule type" value="Genomic_DNA"/>
</dbReference>
<keyword evidence="4" id="KW-0732">Signal</keyword>
<evidence type="ECO:0000256" key="2">
    <source>
        <dbReference type="ARBA" id="ARBA00023239"/>
    </source>
</evidence>
<feature type="domain" description="DJ-1/PfpI" evidence="5">
    <location>
        <begin position="52"/>
        <end position="250"/>
    </location>
</feature>
<proteinExistence type="inferred from homology"/>
<evidence type="ECO:0000313" key="7">
    <source>
        <dbReference type="Proteomes" id="UP001589896"/>
    </source>
</evidence>
<feature type="signal peptide" evidence="4">
    <location>
        <begin position="1"/>
        <end position="23"/>
    </location>
</feature>
<organism evidence="6 7">
    <name type="scientific">Lysobacter korlensis</name>
    <dbReference type="NCBI Taxonomy" id="553636"/>
    <lineage>
        <taxon>Bacteria</taxon>
        <taxon>Pseudomonadati</taxon>
        <taxon>Pseudomonadota</taxon>
        <taxon>Gammaproteobacteria</taxon>
        <taxon>Lysobacterales</taxon>
        <taxon>Lysobacteraceae</taxon>
        <taxon>Lysobacter</taxon>
    </lineage>
</organism>
<name>A0ABV6RQU5_9GAMM</name>
<accession>A0ABV6RQU5</accession>
<evidence type="ECO:0000256" key="4">
    <source>
        <dbReference type="SAM" id="SignalP"/>
    </source>
</evidence>
<dbReference type="Proteomes" id="UP001589896">
    <property type="component" value="Unassembled WGS sequence"/>
</dbReference>
<dbReference type="InterPro" id="IPR029062">
    <property type="entry name" value="Class_I_gatase-like"/>
</dbReference>